<proteinExistence type="predicted"/>
<dbReference type="PANTHER" id="PTHR31616">
    <property type="entry name" value="TREHALASE"/>
    <property type="match status" value="1"/>
</dbReference>
<evidence type="ECO:0000259" key="1">
    <source>
        <dbReference type="Pfam" id="PF00723"/>
    </source>
</evidence>
<protein>
    <recommendedName>
        <fullName evidence="1">GH15-like domain-containing protein</fullName>
    </recommendedName>
</protein>
<dbReference type="GO" id="GO:0005975">
    <property type="term" value="P:carbohydrate metabolic process"/>
    <property type="evidence" value="ECO:0007669"/>
    <property type="project" value="InterPro"/>
</dbReference>
<evidence type="ECO:0000313" key="3">
    <source>
        <dbReference type="Proteomes" id="UP000027931"/>
    </source>
</evidence>
<dbReference type="Gene3D" id="1.50.10.10">
    <property type="match status" value="1"/>
</dbReference>
<dbReference type="eggNOG" id="COG3387">
    <property type="taxonomic scope" value="Bacteria"/>
</dbReference>
<dbReference type="GO" id="GO:0004553">
    <property type="term" value="F:hydrolase activity, hydrolyzing O-glycosyl compounds"/>
    <property type="evidence" value="ECO:0007669"/>
    <property type="project" value="TreeGrafter"/>
</dbReference>
<keyword evidence="3" id="KW-1185">Reference proteome</keyword>
<feature type="domain" description="GH15-like" evidence="1">
    <location>
        <begin position="364"/>
        <end position="638"/>
    </location>
</feature>
<dbReference type="Proteomes" id="UP000027931">
    <property type="component" value="Unassembled WGS sequence"/>
</dbReference>
<dbReference type="AlphaFoldDB" id="A0A074LWW2"/>
<name>A0A074LWW2_9BACL</name>
<dbReference type="SUPFAM" id="SSF48208">
    <property type="entry name" value="Six-hairpin glycosidases"/>
    <property type="match status" value="1"/>
</dbReference>
<dbReference type="STRING" id="1157490.EL26_03465"/>
<gene>
    <name evidence="2" type="ORF">EL26_03465</name>
</gene>
<dbReference type="InterPro" id="IPR011613">
    <property type="entry name" value="GH15-like"/>
</dbReference>
<sequence length="647" mass="71509">MTMTDIQSKPYLIDSVIGNGRILACLTASGELVRAFWPTIDYAQHINKTQAALRLNGAGELHVLNGGAFVHGQRYVPDTNVVETTYSSTGLPVGVVSYDFAAADLDVIVRQYHVTNNGSEALDVDLLYTTDFHMEESPIYQSVLYDNQTHAIGHYRRKYWALIGGADRPFGFQVGNVAQSLHNRRLNGYSGPATTLGSDGAQVFTATLQPGETVQFPIFIAFGHNRDEAAAALTSARVIGADGLRKQAEQAAADFLARGRRIATGIEGVDTMYRRSLLVFSLMADAVYGGLIAAPEFDPFYTKCGGYGYCWGRDAGYITTAIDMAGYHDIGRKFYEWAMKAQDADGSWDHRHYMNGDLAPAWGYQADEPASILWGMWQHFLITGDEEFLKVCYPSMERGAEHLLATLAENGMPKASMDLWEERFAQHTYSSAAVAASLFAVADAAKHLGHGEQASRYTSAAETIRGEVEKLFNVEKQSWYRGVNLFVPEHEYNKRKEAGLGVHTVQDEHGYDRFVADYDTIVDASLLGMSYPFALFDAEHPSVTATAQAVRELCTQKGVGGIRRYEDDHYAGGNPWVLCTLWLGLDANRRNDGETVQEVLEWVLDNQTATGLLPEQVDKDHGGPGWVVPLTWSHAMYVLTVLEHYGK</sequence>
<dbReference type="Pfam" id="PF00723">
    <property type="entry name" value="Glyco_hydro_15"/>
    <property type="match status" value="1"/>
</dbReference>
<accession>A0A074LWW2</accession>
<dbReference type="PANTHER" id="PTHR31616:SF0">
    <property type="entry name" value="GLUCAN 1,4-ALPHA-GLUCOSIDASE"/>
    <property type="match status" value="1"/>
</dbReference>
<dbReference type="InterPro" id="IPR008928">
    <property type="entry name" value="6-hairpin_glycosidase_sf"/>
</dbReference>
<dbReference type="EMBL" id="JMIR01000003">
    <property type="protein sequence ID" value="KEO84588.1"/>
    <property type="molecule type" value="Genomic_DNA"/>
</dbReference>
<evidence type="ECO:0000313" key="2">
    <source>
        <dbReference type="EMBL" id="KEO84588.1"/>
    </source>
</evidence>
<dbReference type="InterPro" id="IPR012341">
    <property type="entry name" value="6hp_glycosidase-like_sf"/>
</dbReference>
<comment type="caution">
    <text evidence="2">The sequence shown here is derived from an EMBL/GenBank/DDBJ whole genome shotgun (WGS) entry which is preliminary data.</text>
</comment>
<organism evidence="2 3">
    <name type="scientific">Tumebacillus flagellatus</name>
    <dbReference type="NCBI Taxonomy" id="1157490"/>
    <lineage>
        <taxon>Bacteria</taxon>
        <taxon>Bacillati</taxon>
        <taxon>Bacillota</taxon>
        <taxon>Bacilli</taxon>
        <taxon>Bacillales</taxon>
        <taxon>Alicyclobacillaceae</taxon>
        <taxon>Tumebacillus</taxon>
    </lineage>
</organism>
<reference evidence="2 3" key="1">
    <citation type="journal article" date="2013" name="Int. J. Syst. Evol. Microbiol.">
        <title>Tumebacillus flagellatus sp. nov., an alpha-amylase/pullulanase-producing bacterium isolated from cassava wastewater.</title>
        <authorList>
            <person name="Wang Q."/>
            <person name="Xie N."/>
            <person name="Qin Y."/>
            <person name="Shen N."/>
            <person name="Zhu J."/>
            <person name="Mi H."/>
            <person name="Huang R."/>
        </authorList>
    </citation>
    <scope>NUCLEOTIDE SEQUENCE [LARGE SCALE GENOMIC DNA]</scope>
    <source>
        <strain evidence="2 3">GST4</strain>
    </source>
</reference>